<evidence type="ECO:0000256" key="1">
    <source>
        <dbReference type="SAM" id="Phobius"/>
    </source>
</evidence>
<dbReference type="EMBL" id="OZ023719">
    <property type="protein sequence ID" value="CAK9868364.1"/>
    <property type="molecule type" value="Genomic_DNA"/>
</dbReference>
<evidence type="ECO:0000313" key="2">
    <source>
        <dbReference type="EMBL" id="CAK9868364.1"/>
    </source>
</evidence>
<evidence type="ECO:0000313" key="3">
    <source>
        <dbReference type="Proteomes" id="UP001497522"/>
    </source>
</evidence>
<sequence>MLAAATQRTILSQQSLLCRLQFLPILVPLSRILNLGAIAKLFVTCPSIVCITDDNAPFPEYLAERDCNDMSMGASLEIRYSSWAVQMMNGIVNKDVRQSKETLVDHQGMGKEEIMEEVAESTMMDDNLDFEFFQTGLGLFGQLTVAAMHLKAEWCLVNREGSPAGIVALFAASMALIFTATLYHT</sequence>
<organism evidence="2 3">
    <name type="scientific">Sphagnum jensenii</name>
    <dbReference type="NCBI Taxonomy" id="128206"/>
    <lineage>
        <taxon>Eukaryota</taxon>
        <taxon>Viridiplantae</taxon>
        <taxon>Streptophyta</taxon>
        <taxon>Embryophyta</taxon>
        <taxon>Bryophyta</taxon>
        <taxon>Sphagnophytina</taxon>
        <taxon>Sphagnopsida</taxon>
        <taxon>Sphagnales</taxon>
        <taxon>Sphagnaceae</taxon>
        <taxon>Sphagnum</taxon>
    </lineage>
</organism>
<feature type="transmembrane region" description="Helical" evidence="1">
    <location>
        <begin position="164"/>
        <end position="183"/>
    </location>
</feature>
<keyword evidence="3" id="KW-1185">Reference proteome</keyword>
<keyword evidence="1" id="KW-0812">Transmembrane</keyword>
<gene>
    <name evidence="2" type="ORF">CSSPJE1EN2_LOCUS11323</name>
</gene>
<keyword evidence="1" id="KW-0472">Membrane</keyword>
<keyword evidence="1" id="KW-1133">Transmembrane helix</keyword>
<name>A0ABP1B0G1_9BRYO</name>
<reference evidence="2" key="1">
    <citation type="submission" date="2024-03" db="EMBL/GenBank/DDBJ databases">
        <authorList>
            <consortium name="ELIXIR-Norway"/>
            <consortium name="Elixir Norway"/>
        </authorList>
    </citation>
    <scope>NUCLEOTIDE SEQUENCE</scope>
</reference>
<dbReference type="Proteomes" id="UP001497522">
    <property type="component" value="Chromosome 18"/>
</dbReference>
<proteinExistence type="predicted"/>
<protein>
    <submittedName>
        <fullName evidence="2">Uncharacterized protein</fullName>
    </submittedName>
</protein>
<accession>A0ABP1B0G1</accession>